<dbReference type="EMBL" id="GBRH01162024">
    <property type="protein sequence ID" value="JAE35872.1"/>
    <property type="molecule type" value="Transcribed_RNA"/>
</dbReference>
<sequence length="40" mass="4299">MIRTTRHRGAAFTSSFSITSPATASFRLGSIPTPLCLFTP</sequence>
<evidence type="ECO:0000313" key="1">
    <source>
        <dbReference type="EMBL" id="JAE35872.1"/>
    </source>
</evidence>
<dbReference type="AlphaFoldDB" id="A0A0A9HGJ4"/>
<reference evidence="1" key="1">
    <citation type="submission" date="2014-09" db="EMBL/GenBank/DDBJ databases">
        <authorList>
            <person name="Magalhaes I.L.F."/>
            <person name="Oliveira U."/>
            <person name="Santos F.R."/>
            <person name="Vidigal T.H.D.A."/>
            <person name="Brescovit A.D."/>
            <person name="Santos A.J."/>
        </authorList>
    </citation>
    <scope>NUCLEOTIDE SEQUENCE</scope>
    <source>
        <tissue evidence="1">Shoot tissue taken approximately 20 cm above the soil surface</tissue>
    </source>
</reference>
<reference evidence="1" key="2">
    <citation type="journal article" date="2015" name="Data Brief">
        <title>Shoot transcriptome of the giant reed, Arundo donax.</title>
        <authorList>
            <person name="Barrero R.A."/>
            <person name="Guerrero F.D."/>
            <person name="Moolhuijzen P."/>
            <person name="Goolsby J.A."/>
            <person name="Tidwell J."/>
            <person name="Bellgard S.E."/>
            <person name="Bellgard M.I."/>
        </authorList>
    </citation>
    <scope>NUCLEOTIDE SEQUENCE</scope>
    <source>
        <tissue evidence="1">Shoot tissue taken approximately 20 cm above the soil surface</tissue>
    </source>
</reference>
<protein>
    <submittedName>
        <fullName evidence="1">Uncharacterized protein</fullName>
    </submittedName>
</protein>
<proteinExistence type="predicted"/>
<accession>A0A0A9HGJ4</accession>
<organism evidence="1">
    <name type="scientific">Arundo donax</name>
    <name type="common">Giant reed</name>
    <name type="synonym">Donax arundinaceus</name>
    <dbReference type="NCBI Taxonomy" id="35708"/>
    <lineage>
        <taxon>Eukaryota</taxon>
        <taxon>Viridiplantae</taxon>
        <taxon>Streptophyta</taxon>
        <taxon>Embryophyta</taxon>
        <taxon>Tracheophyta</taxon>
        <taxon>Spermatophyta</taxon>
        <taxon>Magnoliopsida</taxon>
        <taxon>Liliopsida</taxon>
        <taxon>Poales</taxon>
        <taxon>Poaceae</taxon>
        <taxon>PACMAD clade</taxon>
        <taxon>Arundinoideae</taxon>
        <taxon>Arundineae</taxon>
        <taxon>Arundo</taxon>
    </lineage>
</organism>
<name>A0A0A9HGJ4_ARUDO</name>